<dbReference type="GO" id="GO:0005829">
    <property type="term" value="C:cytosol"/>
    <property type="evidence" value="ECO:0007669"/>
    <property type="project" value="TreeGrafter"/>
</dbReference>
<protein>
    <submittedName>
        <fullName evidence="2">Putative phosphatase YcdX</fullName>
        <ecNumber evidence="2">3.1.3.-</ecNumber>
    </submittedName>
</protein>
<dbReference type="CDD" id="cd07437">
    <property type="entry name" value="PHP_HisPPase_Ycdx_like"/>
    <property type="match status" value="1"/>
</dbReference>
<dbReference type="Gene3D" id="3.20.20.140">
    <property type="entry name" value="Metal-dependent hydrolases"/>
    <property type="match status" value="1"/>
</dbReference>
<dbReference type="InterPro" id="IPR004013">
    <property type="entry name" value="PHP_dom"/>
</dbReference>
<dbReference type="GO" id="GO:0042578">
    <property type="term" value="F:phosphoric ester hydrolase activity"/>
    <property type="evidence" value="ECO:0007669"/>
    <property type="project" value="TreeGrafter"/>
</dbReference>
<feature type="domain" description="Polymerase/histidinol phosphatase N-terminal" evidence="1">
    <location>
        <begin position="5"/>
        <end position="79"/>
    </location>
</feature>
<dbReference type="PANTHER" id="PTHR36928">
    <property type="entry name" value="PHOSPHATASE YCDX-RELATED"/>
    <property type="match status" value="1"/>
</dbReference>
<dbReference type="InterPro" id="IPR003141">
    <property type="entry name" value="Pol/His_phosphatase_N"/>
</dbReference>
<dbReference type="SUPFAM" id="SSF89550">
    <property type="entry name" value="PHP domain-like"/>
    <property type="match status" value="1"/>
</dbReference>
<organism evidence="2">
    <name type="scientific">bioreactor metagenome</name>
    <dbReference type="NCBI Taxonomy" id="1076179"/>
    <lineage>
        <taxon>unclassified sequences</taxon>
        <taxon>metagenomes</taxon>
        <taxon>ecological metagenomes</taxon>
    </lineage>
</organism>
<gene>
    <name evidence="2" type="primary">ycdX_16</name>
    <name evidence="2" type="ORF">SDC9_155573</name>
</gene>
<dbReference type="PANTHER" id="PTHR36928:SF1">
    <property type="entry name" value="PHOSPHATASE YCDX-RELATED"/>
    <property type="match status" value="1"/>
</dbReference>
<evidence type="ECO:0000259" key="1">
    <source>
        <dbReference type="SMART" id="SM00481"/>
    </source>
</evidence>
<evidence type="ECO:0000313" key="2">
    <source>
        <dbReference type="EMBL" id="MPN08291.1"/>
    </source>
</evidence>
<dbReference type="EMBL" id="VSSQ01054319">
    <property type="protein sequence ID" value="MPN08291.1"/>
    <property type="molecule type" value="Genomic_DNA"/>
</dbReference>
<proteinExistence type="predicted"/>
<dbReference type="EC" id="3.1.3.-" evidence="2"/>
<comment type="caution">
    <text evidence="2">The sequence shown here is derived from an EMBL/GenBank/DDBJ whole genome shotgun (WGS) entry which is preliminary data.</text>
</comment>
<dbReference type="AlphaFoldDB" id="A0A645F1Y5"/>
<dbReference type="InterPro" id="IPR016195">
    <property type="entry name" value="Pol/histidinol_Pase-like"/>
</dbReference>
<accession>A0A645F1Y5</accession>
<name>A0A645F1Y5_9ZZZZ</name>
<dbReference type="GO" id="GO:0008270">
    <property type="term" value="F:zinc ion binding"/>
    <property type="evidence" value="ECO:0007669"/>
    <property type="project" value="TreeGrafter"/>
</dbReference>
<dbReference type="SMART" id="SM00481">
    <property type="entry name" value="POLIIIAc"/>
    <property type="match status" value="1"/>
</dbReference>
<keyword evidence="2" id="KW-0378">Hydrolase</keyword>
<reference evidence="2" key="1">
    <citation type="submission" date="2019-08" db="EMBL/GenBank/DDBJ databases">
        <authorList>
            <person name="Kucharzyk K."/>
            <person name="Murdoch R.W."/>
            <person name="Higgins S."/>
            <person name="Loffler F."/>
        </authorList>
    </citation>
    <scope>NUCLEOTIDE SEQUENCE</scope>
</reference>
<sequence>MKLVADLHAHTVASGHAYSTLLENAKAAADQELALIAMTDHGPSMPGGPHAYHFGNQRALPDELFGVRVLKGIEANVIDRAGSLDLDDNRLAMLDIVLAGLHTHCAPYGSIKENTTMMINVMKNPWVDAIVHPGNPEYQVDEEAIVAAAVEYDVALELNNSSLTVSRRGSRPHCDNIARLMKQYGAKIMLGTDSHFAYSVGDFTCAVELLRKHEIPPAQVINTSVDLVYRHLARRNNRNRPIE</sequence>
<dbReference type="Pfam" id="PF02811">
    <property type="entry name" value="PHP"/>
    <property type="match status" value="1"/>
</dbReference>
<dbReference type="InterPro" id="IPR050243">
    <property type="entry name" value="PHP_phosphatase"/>
</dbReference>
<dbReference type="NCBIfam" id="NF006702">
    <property type="entry name" value="PRK09248.1"/>
    <property type="match status" value="1"/>
</dbReference>